<dbReference type="EMBL" id="JAGMVJ010000005">
    <property type="protein sequence ID" value="KAH7090716.1"/>
    <property type="molecule type" value="Genomic_DNA"/>
</dbReference>
<proteinExistence type="predicted"/>
<comment type="caution">
    <text evidence="2">The sequence shown here is derived from an EMBL/GenBank/DDBJ whole genome shotgun (WGS) entry which is preliminary data.</text>
</comment>
<gene>
    <name evidence="2" type="ORF">FB567DRAFT_298606</name>
</gene>
<dbReference type="AlphaFoldDB" id="A0A8K0W0T8"/>
<evidence type="ECO:0000313" key="2">
    <source>
        <dbReference type="EMBL" id="KAH7090716.1"/>
    </source>
</evidence>
<name>A0A8K0W0T8_9PLEO</name>
<dbReference type="Proteomes" id="UP000813461">
    <property type="component" value="Unassembled WGS sequence"/>
</dbReference>
<evidence type="ECO:0000256" key="1">
    <source>
        <dbReference type="SAM" id="MobiDB-lite"/>
    </source>
</evidence>
<reference evidence="2" key="1">
    <citation type="journal article" date="2021" name="Nat. Commun.">
        <title>Genetic determinants of endophytism in the Arabidopsis root mycobiome.</title>
        <authorList>
            <person name="Mesny F."/>
            <person name="Miyauchi S."/>
            <person name="Thiergart T."/>
            <person name="Pickel B."/>
            <person name="Atanasova L."/>
            <person name="Karlsson M."/>
            <person name="Huettel B."/>
            <person name="Barry K.W."/>
            <person name="Haridas S."/>
            <person name="Chen C."/>
            <person name="Bauer D."/>
            <person name="Andreopoulos W."/>
            <person name="Pangilinan J."/>
            <person name="LaButti K."/>
            <person name="Riley R."/>
            <person name="Lipzen A."/>
            <person name="Clum A."/>
            <person name="Drula E."/>
            <person name="Henrissat B."/>
            <person name="Kohler A."/>
            <person name="Grigoriev I.V."/>
            <person name="Martin F.M."/>
            <person name="Hacquard S."/>
        </authorList>
    </citation>
    <scope>NUCLEOTIDE SEQUENCE</scope>
    <source>
        <strain evidence="2">MPI-SDFR-AT-0120</strain>
    </source>
</reference>
<protein>
    <submittedName>
        <fullName evidence="2">Uncharacterized protein</fullName>
    </submittedName>
</protein>
<accession>A0A8K0W0T8</accession>
<keyword evidence="3" id="KW-1185">Reference proteome</keyword>
<feature type="region of interest" description="Disordered" evidence="1">
    <location>
        <begin position="38"/>
        <end position="57"/>
    </location>
</feature>
<evidence type="ECO:0000313" key="3">
    <source>
        <dbReference type="Proteomes" id="UP000813461"/>
    </source>
</evidence>
<organism evidence="2 3">
    <name type="scientific">Paraphoma chrysanthemicola</name>
    <dbReference type="NCBI Taxonomy" id="798071"/>
    <lineage>
        <taxon>Eukaryota</taxon>
        <taxon>Fungi</taxon>
        <taxon>Dikarya</taxon>
        <taxon>Ascomycota</taxon>
        <taxon>Pezizomycotina</taxon>
        <taxon>Dothideomycetes</taxon>
        <taxon>Pleosporomycetidae</taxon>
        <taxon>Pleosporales</taxon>
        <taxon>Pleosporineae</taxon>
        <taxon>Phaeosphaeriaceae</taxon>
        <taxon>Paraphoma</taxon>
    </lineage>
</organism>
<sequence length="117" mass="12688">MSLYVNFVAIFAVATSTLLFYCQGSFFSAPSHLPPSTAPSHRSLTRHLGDSDARAAGSESTASGICFLERIANVLPGSIPQRTLEVFARQVGMVTPGRSPLPHPEQHHVRCGYAYRD</sequence>